<comment type="function">
    <text evidence="2 14">Cell wall formation.</text>
</comment>
<evidence type="ECO:0000256" key="8">
    <source>
        <dbReference type="ARBA" id="ARBA00022741"/>
    </source>
</evidence>
<feature type="active site" evidence="15">
    <location>
        <position position="145"/>
    </location>
</feature>
<evidence type="ECO:0000256" key="11">
    <source>
        <dbReference type="ARBA" id="ARBA00022984"/>
    </source>
</evidence>
<dbReference type="Pfam" id="PF07478">
    <property type="entry name" value="Dala_Dala_lig_C"/>
    <property type="match status" value="1"/>
</dbReference>
<dbReference type="HAMAP" id="MF_00047">
    <property type="entry name" value="Dala_Dala_lig"/>
    <property type="match status" value="1"/>
</dbReference>
<evidence type="ECO:0000313" key="19">
    <source>
        <dbReference type="EMBL" id="SHN48294.1"/>
    </source>
</evidence>
<dbReference type="PANTHER" id="PTHR23132">
    <property type="entry name" value="D-ALANINE--D-ALANINE LIGASE"/>
    <property type="match status" value="1"/>
</dbReference>
<evidence type="ECO:0000259" key="18">
    <source>
        <dbReference type="PROSITE" id="PS50975"/>
    </source>
</evidence>
<dbReference type="GO" id="GO:0005737">
    <property type="term" value="C:cytoplasm"/>
    <property type="evidence" value="ECO:0007669"/>
    <property type="project" value="UniProtKB-SubCell"/>
</dbReference>
<feature type="binding site" evidence="16">
    <location>
        <position position="276"/>
    </location>
    <ligand>
        <name>Mg(2+)</name>
        <dbReference type="ChEBI" id="CHEBI:18420"/>
        <label>1</label>
    </ligand>
</feature>
<dbReference type="InterPro" id="IPR005905">
    <property type="entry name" value="D_ala_D_ala"/>
</dbReference>
<keyword evidence="8 17" id="KW-0547">Nucleotide-binding</keyword>
<dbReference type="RefSeq" id="WP_072672653.1">
    <property type="nucleotide sequence ID" value="NZ_FRDF01000001.1"/>
</dbReference>
<dbReference type="SUPFAM" id="SSF56059">
    <property type="entry name" value="Glutathione synthetase ATP-binding domain-like"/>
    <property type="match status" value="1"/>
</dbReference>
<name>A0A1M7RPU0_9SPHN</name>
<protein>
    <recommendedName>
        <fullName evidence="5 14">D-alanine--D-alanine ligase</fullName>
        <ecNumber evidence="5 14">6.3.2.4</ecNumber>
    </recommendedName>
    <alternativeName>
        <fullName evidence="14">D-Ala-D-Ala ligase</fullName>
    </alternativeName>
    <alternativeName>
        <fullName evidence="14">D-alanylalanine synthetase</fullName>
    </alternativeName>
</protein>
<evidence type="ECO:0000313" key="20">
    <source>
        <dbReference type="Proteomes" id="UP000184391"/>
    </source>
</evidence>
<dbReference type="Gene3D" id="3.40.50.20">
    <property type="match status" value="1"/>
</dbReference>
<feature type="binding site" evidence="16">
    <location>
        <position position="260"/>
    </location>
    <ligand>
        <name>Mg(2+)</name>
        <dbReference type="ChEBI" id="CHEBI:18420"/>
        <label>1</label>
    </ligand>
</feature>
<comment type="pathway">
    <text evidence="14">Cell wall biogenesis; peptidoglycan biosynthesis.</text>
</comment>
<evidence type="ECO:0000256" key="5">
    <source>
        <dbReference type="ARBA" id="ARBA00012216"/>
    </source>
</evidence>
<dbReference type="GO" id="GO:0005524">
    <property type="term" value="F:ATP binding"/>
    <property type="evidence" value="ECO:0007669"/>
    <property type="project" value="UniProtKB-UniRule"/>
</dbReference>
<dbReference type="SUPFAM" id="SSF52440">
    <property type="entry name" value="PreATP-grasp domain"/>
    <property type="match status" value="1"/>
</dbReference>
<evidence type="ECO:0000256" key="12">
    <source>
        <dbReference type="ARBA" id="ARBA00023316"/>
    </source>
</evidence>
<comment type="cofactor">
    <cofactor evidence="1">
        <name>Mn(2+)</name>
        <dbReference type="ChEBI" id="CHEBI:29035"/>
    </cofactor>
</comment>
<dbReference type="PANTHER" id="PTHR23132:SF23">
    <property type="entry name" value="D-ALANINE--D-ALANINE LIGASE B"/>
    <property type="match status" value="1"/>
</dbReference>
<keyword evidence="7 14" id="KW-0436">Ligase</keyword>
<dbReference type="Pfam" id="PF01820">
    <property type="entry name" value="Dala_Dala_lig_N"/>
    <property type="match status" value="1"/>
</dbReference>
<feature type="binding site" evidence="16">
    <location>
        <position position="278"/>
    </location>
    <ligand>
        <name>Mg(2+)</name>
        <dbReference type="ChEBI" id="CHEBI:18420"/>
        <label>2</label>
    </ligand>
</feature>
<dbReference type="OrthoDB" id="9813261at2"/>
<dbReference type="InterPro" id="IPR016185">
    <property type="entry name" value="PreATP-grasp_dom_sf"/>
</dbReference>
<evidence type="ECO:0000256" key="3">
    <source>
        <dbReference type="ARBA" id="ARBA00004496"/>
    </source>
</evidence>
<dbReference type="InterPro" id="IPR011095">
    <property type="entry name" value="Dala_Dala_lig_C"/>
</dbReference>
<keyword evidence="20" id="KW-1185">Reference proteome</keyword>
<dbReference type="GO" id="GO:0071555">
    <property type="term" value="P:cell wall organization"/>
    <property type="evidence" value="ECO:0007669"/>
    <property type="project" value="UniProtKB-KW"/>
</dbReference>
<dbReference type="InterPro" id="IPR013815">
    <property type="entry name" value="ATP_grasp_subdomain_1"/>
</dbReference>
<organism evidence="19 20">
    <name type="scientific">Erythrobacter sanguineus</name>
    <dbReference type="NCBI Taxonomy" id="198312"/>
    <lineage>
        <taxon>Bacteria</taxon>
        <taxon>Pseudomonadati</taxon>
        <taxon>Pseudomonadota</taxon>
        <taxon>Alphaproteobacteria</taxon>
        <taxon>Sphingomonadales</taxon>
        <taxon>Erythrobacteraceae</taxon>
        <taxon>Erythrobacter/Porphyrobacter group</taxon>
        <taxon>Erythrobacter</taxon>
    </lineage>
</organism>
<feature type="domain" description="ATP-grasp" evidence="18">
    <location>
        <begin position="105"/>
        <end position="309"/>
    </location>
</feature>
<dbReference type="AlphaFoldDB" id="A0A1M7RPU0"/>
<dbReference type="PROSITE" id="PS00844">
    <property type="entry name" value="DALA_DALA_LIGASE_2"/>
    <property type="match status" value="1"/>
</dbReference>
<keyword evidence="16" id="KW-0464">Manganese</keyword>
<accession>A0A1M7RPU0</accession>
<keyword evidence="9 17" id="KW-0067">ATP-binding</keyword>
<keyword evidence="11 14" id="KW-0573">Peptidoglycan synthesis</keyword>
<feature type="binding site" evidence="16">
    <location>
        <position position="276"/>
    </location>
    <ligand>
        <name>Mg(2+)</name>
        <dbReference type="ChEBI" id="CHEBI:18420"/>
        <label>2</label>
    </ligand>
</feature>
<sequence>MTDRKALHVAVLMGGWANERAVSLSSGTGVADALESKGHRVTRIDMTRDVALRLHEAKPDVVFNALHGVPGEDGTVQGMLDLMGLAYTHSGLATSVIAIDKQLTKQALVPHGIPMPGGRIVTRAELYERDPLPRPYVLKPVNEGSSVGVAIVTENGNVGNPISPDAKGPWQEFAELLAEPFIRGRELTTAVIDGADGPRALGVTELVIDNGFYDYEHKYTEGRTLHVFPAKLPPEITALCEQYAVKAHQVLGCHGTSRTDFRWDDEAGEAGLFVLETNTQPGMTPLSLVPEQAAACGIAYADLVEMLVAEALRVHAGKQAKGGAHGAADQA</sequence>
<dbReference type="InterPro" id="IPR011761">
    <property type="entry name" value="ATP-grasp"/>
</dbReference>
<reference evidence="20" key="1">
    <citation type="submission" date="2016-12" db="EMBL/GenBank/DDBJ databases">
        <authorList>
            <person name="Varghese N."/>
            <person name="Submissions S."/>
        </authorList>
    </citation>
    <scope>NUCLEOTIDE SEQUENCE [LARGE SCALE GENOMIC DNA]</scope>
    <source>
        <strain evidence="20">DSM 11032</strain>
    </source>
</reference>
<feature type="active site" evidence="15">
    <location>
        <position position="19"/>
    </location>
</feature>
<dbReference type="NCBIfam" id="NF002378">
    <property type="entry name" value="PRK01372.1"/>
    <property type="match status" value="1"/>
</dbReference>
<evidence type="ECO:0000256" key="10">
    <source>
        <dbReference type="ARBA" id="ARBA00022960"/>
    </source>
</evidence>
<dbReference type="GO" id="GO:0008716">
    <property type="term" value="F:D-alanine-D-alanine ligase activity"/>
    <property type="evidence" value="ECO:0007669"/>
    <property type="project" value="UniProtKB-UniRule"/>
</dbReference>
<dbReference type="Gene3D" id="3.30.1490.20">
    <property type="entry name" value="ATP-grasp fold, A domain"/>
    <property type="match status" value="1"/>
</dbReference>
<keyword evidence="16" id="KW-0479">Metal-binding</keyword>
<comment type="cofactor">
    <cofactor evidence="16">
        <name>Mg(2+)</name>
        <dbReference type="ChEBI" id="CHEBI:18420"/>
    </cofactor>
    <cofactor evidence="16">
        <name>Mn(2+)</name>
        <dbReference type="ChEBI" id="CHEBI:29035"/>
    </cofactor>
    <text evidence="16">Binds 2 magnesium or manganese ions per subunit.</text>
</comment>
<evidence type="ECO:0000256" key="7">
    <source>
        <dbReference type="ARBA" id="ARBA00022598"/>
    </source>
</evidence>
<evidence type="ECO:0000256" key="13">
    <source>
        <dbReference type="ARBA" id="ARBA00047614"/>
    </source>
</evidence>
<dbReference type="GO" id="GO:0009252">
    <property type="term" value="P:peptidoglycan biosynthetic process"/>
    <property type="evidence" value="ECO:0007669"/>
    <property type="project" value="UniProtKB-UniRule"/>
</dbReference>
<dbReference type="UniPathway" id="UPA00219"/>
<keyword evidence="12 14" id="KW-0961">Cell wall biogenesis/degradation</keyword>
<dbReference type="Gene3D" id="3.30.470.20">
    <property type="entry name" value="ATP-grasp fold, B domain"/>
    <property type="match status" value="1"/>
</dbReference>
<evidence type="ECO:0000256" key="15">
    <source>
        <dbReference type="PIRSR" id="PIRSR039102-1"/>
    </source>
</evidence>
<dbReference type="GO" id="GO:0008360">
    <property type="term" value="P:regulation of cell shape"/>
    <property type="evidence" value="ECO:0007669"/>
    <property type="project" value="UniProtKB-KW"/>
</dbReference>
<dbReference type="GO" id="GO:0046872">
    <property type="term" value="F:metal ion binding"/>
    <property type="evidence" value="ECO:0007669"/>
    <property type="project" value="UniProtKB-KW"/>
</dbReference>
<dbReference type="EC" id="6.3.2.4" evidence="5 14"/>
<dbReference type="EMBL" id="FRDF01000001">
    <property type="protein sequence ID" value="SHN48294.1"/>
    <property type="molecule type" value="Genomic_DNA"/>
</dbReference>
<evidence type="ECO:0000256" key="6">
    <source>
        <dbReference type="ARBA" id="ARBA00022490"/>
    </source>
</evidence>
<evidence type="ECO:0000256" key="1">
    <source>
        <dbReference type="ARBA" id="ARBA00001936"/>
    </source>
</evidence>
<evidence type="ECO:0000256" key="16">
    <source>
        <dbReference type="PIRSR" id="PIRSR039102-3"/>
    </source>
</evidence>
<dbReference type="PROSITE" id="PS50975">
    <property type="entry name" value="ATP_GRASP"/>
    <property type="match status" value="1"/>
</dbReference>
<evidence type="ECO:0000256" key="9">
    <source>
        <dbReference type="ARBA" id="ARBA00022840"/>
    </source>
</evidence>
<keyword evidence="6 14" id="KW-0963">Cytoplasm</keyword>
<comment type="catalytic activity">
    <reaction evidence="13 14">
        <text>2 D-alanine + ATP = D-alanyl-D-alanine + ADP + phosphate + H(+)</text>
        <dbReference type="Rhea" id="RHEA:11224"/>
        <dbReference type="ChEBI" id="CHEBI:15378"/>
        <dbReference type="ChEBI" id="CHEBI:30616"/>
        <dbReference type="ChEBI" id="CHEBI:43474"/>
        <dbReference type="ChEBI" id="CHEBI:57416"/>
        <dbReference type="ChEBI" id="CHEBI:57822"/>
        <dbReference type="ChEBI" id="CHEBI:456216"/>
        <dbReference type="EC" id="6.3.2.4"/>
    </reaction>
</comment>
<keyword evidence="16" id="KW-0460">Magnesium</keyword>
<dbReference type="InterPro" id="IPR011127">
    <property type="entry name" value="Dala_Dala_lig_N"/>
</dbReference>
<dbReference type="STRING" id="198312.SAMN02745193_00033"/>
<comment type="subcellular location">
    <subcellularLocation>
        <location evidence="3 14">Cytoplasm</location>
    </subcellularLocation>
</comment>
<evidence type="ECO:0000256" key="17">
    <source>
        <dbReference type="PROSITE-ProRule" id="PRU00409"/>
    </source>
</evidence>
<evidence type="ECO:0000256" key="14">
    <source>
        <dbReference type="HAMAP-Rule" id="MF_00047"/>
    </source>
</evidence>
<dbReference type="InterPro" id="IPR000291">
    <property type="entry name" value="D-Ala_lig_Van_CS"/>
</dbReference>
<keyword evidence="10 14" id="KW-0133">Cell shape</keyword>
<proteinExistence type="inferred from homology"/>
<dbReference type="Proteomes" id="UP000184391">
    <property type="component" value="Unassembled WGS sequence"/>
</dbReference>
<gene>
    <name evidence="14" type="primary">ddl</name>
    <name evidence="19" type="ORF">SAMN02745193_00033</name>
</gene>
<feature type="active site" evidence="15">
    <location>
        <position position="287"/>
    </location>
</feature>
<evidence type="ECO:0000256" key="4">
    <source>
        <dbReference type="ARBA" id="ARBA00010871"/>
    </source>
</evidence>
<evidence type="ECO:0000256" key="2">
    <source>
        <dbReference type="ARBA" id="ARBA00003921"/>
    </source>
</evidence>
<dbReference type="PIRSF" id="PIRSF039102">
    <property type="entry name" value="Ddl/VanB"/>
    <property type="match status" value="1"/>
</dbReference>
<dbReference type="PROSITE" id="PS00843">
    <property type="entry name" value="DALA_DALA_LIGASE_1"/>
    <property type="match status" value="1"/>
</dbReference>
<comment type="similarity">
    <text evidence="4 14">Belongs to the D-alanine--D-alanine ligase family.</text>
</comment>